<sequence length="740" mass="83347">MSEREPIHVPTPTLPTAVPPDSYDAYRGQGTPLIIDNGASQLRFGFSLRPSPAGSPGEYVVNKTPHVASNVVARYKDRKANQPLLLFGDGVDAESGAKGQARTPWEGDVLLNFDALEHALDCAFITLGIDADTVDHPVLMTERLATPLHSRALTSELLFEQYSVPSLAFCIDALMSFYYRYQQPRVPFDADGLVISLNTASTSVIPILDGKGILSHAKRIPWGAQQSTEYLLKLIQLKYHNFPTRVTTAQASWMLHNFCEFSPDYQATLRSLRDPNALQAAARVVQFPFTVPAAEEKTEEELARIAERRKEQGKKLQEIAAKNRVEKLLQKENDLRYLLHLRENRGDNKREWQDALLEEGFDDDAALDETIKKLEQDVKKVRKKESDGQDEPMEEPTFTLVDVPDAELDEEGLKEKKKQRLLKAGFEARARARREKEKEREERKAEERRDEEERENDFEGWAGRLRKEQEAIMSRIKERERRKAALSDRKSAVAQARMKNIASLAADDRVSKKKRKAAGGVRTEDMFGADDDDWAIYRKINTAAPSSDEEDDIQQLQFVESKLLAHDPTFTAQHTHASRTAARSALLSAFRPQYGPGDAAGAARIHLNTERWRVCETYFAPSMAGVDAAGIGEVLQTVLARFTDAEKARLVKNVYTTGGPSQFHGLRERVYSALRPILPPEMELPPVEAAQNATTDAWRGMATFANTEGFKDVGVTRQQYEEWGGERIKRWWGGNWNAAQ</sequence>
<dbReference type="SUPFAM" id="SSF53067">
    <property type="entry name" value="Actin-like ATPase domain"/>
    <property type="match status" value="2"/>
</dbReference>
<dbReference type="FunFam" id="3.30.420.40:FF:000058">
    <property type="entry name" value="Putative actin-related protein 5"/>
    <property type="match status" value="1"/>
</dbReference>
<dbReference type="HOGENOM" id="CLU_008246_1_0_1"/>
<dbReference type="Gene3D" id="3.90.640.10">
    <property type="entry name" value="Actin, Chain A, domain 4"/>
    <property type="match status" value="2"/>
</dbReference>
<evidence type="ECO:0000313" key="3">
    <source>
        <dbReference type="EMBL" id="KIK18637.1"/>
    </source>
</evidence>
<gene>
    <name evidence="3" type="ORF">PISMIDRAFT_109049</name>
</gene>
<dbReference type="Gene3D" id="3.30.420.40">
    <property type="match status" value="4"/>
</dbReference>
<dbReference type="InterPro" id="IPR043129">
    <property type="entry name" value="ATPase_NBD"/>
</dbReference>
<evidence type="ECO:0000256" key="2">
    <source>
        <dbReference type="SAM" id="MobiDB-lite"/>
    </source>
</evidence>
<organism evidence="3 4">
    <name type="scientific">Pisolithus microcarpus 441</name>
    <dbReference type="NCBI Taxonomy" id="765257"/>
    <lineage>
        <taxon>Eukaryota</taxon>
        <taxon>Fungi</taxon>
        <taxon>Dikarya</taxon>
        <taxon>Basidiomycota</taxon>
        <taxon>Agaricomycotina</taxon>
        <taxon>Agaricomycetes</taxon>
        <taxon>Agaricomycetidae</taxon>
        <taxon>Boletales</taxon>
        <taxon>Sclerodermatineae</taxon>
        <taxon>Pisolithaceae</taxon>
        <taxon>Pisolithus</taxon>
    </lineage>
</organism>
<feature type="region of interest" description="Disordered" evidence="2">
    <location>
        <begin position="429"/>
        <end position="455"/>
    </location>
</feature>
<evidence type="ECO:0000256" key="1">
    <source>
        <dbReference type="RuleBase" id="RU000487"/>
    </source>
</evidence>
<evidence type="ECO:0000313" key="4">
    <source>
        <dbReference type="Proteomes" id="UP000054018"/>
    </source>
</evidence>
<accession>A0A0C9Z8C0</accession>
<proteinExistence type="inferred from homology"/>
<comment type="similarity">
    <text evidence="1">Belongs to the actin family.</text>
</comment>
<name>A0A0C9Z8C0_9AGAM</name>
<protein>
    <submittedName>
        <fullName evidence="3">Unplaced genomic scaffold scaffold_116, whole genome shotgun sequence</fullName>
    </submittedName>
</protein>
<dbReference type="Pfam" id="PF00022">
    <property type="entry name" value="Actin"/>
    <property type="match status" value="2"/>
</dbReference>
<dbReference type="EMBL" id="KN833800">
    <property type="protein sequence ID" value="KIK18637.1"/>
    <property type="molecule type" value="Genomic_DNA"/>
</dbReference>
<dbReference type="STRING" id="765257.A0A0C9Z8C0"/>
<keyword evidence="4" id="KW-1185">Reference proteome</keyword>
<feature type="region of interest" description="Disordered" evidence="2">
    <location>
        <begin position="381"/>
        <end position="405"/>
    </location>
</feature>
<reference evidence="4" key="2">
    <citation type="submission" date="2015-01" db="EMBL/GenBank/DDBJ databases">
        <title>Evolutionary Origins and Diversification of the Mycorrhizal Mutualists.</title>
        <authorList>
            <consortium name="DOE Joint Genome Institute"/>
            <consortium name="Mycorrhizal Genomics Consortium"/>
            <person name="Kohler A."/>
            <person name="Kuo A."/>
            <person name="Nagy L.G."/>
            <person name="Floudas D."/>
            <person name="Copeland A."/>
            <person name="Barry K.W."/>
            <person name="Cichocki N."/>
            <person name="Veneault-Fourrey C."/>
            <person name="LaButti K."/>
            <person name="Lindquist E.A."/>
            <person name="Lipzen A."/>
            <person name="Lundell T."/>
            <person name="Morin E."/>
            <person name="Murat C."/>
            <person name="Riley R."/>
            <person name="Ohm R."/>
            <person name="Sun H."/>
            <person name="Tunlid A."/>
            <person name="Henrissat B."/>
            <person name="Grigoriev I.V."/>
            <person name="Hibbett D.S."/>
            <person name="Martin F."/>
        </authorList>
    </citation>
    <scope>NUCLEOTIDE SEQUENCE [LARGE SCALE GENOMIC DNA]</scope>
    <source>
        <strain evidence="4">441</strain>
    </source>
</reference>
<dbReference type="SMART" id="SM00268">
    <property type="entry name" value="ACTIN"/>
    <property type="match status" value="1"/>
</dbReference>
<feature type="compositionally biased region" description="Basic and acidic residues" evidence="2">
    <location>
        <begin position="429"/>
        <end position="448"/>
    </location>
</feature>
<dbReference type="Proteomes" id="UP000054018">
    <property type="component" value="Unassembled WGS sequence"/>
</dbReference>
<reference evidence="3 4" key="1">
    <citation type="submission" date="2014-04" db="EMBL/GenBank/DDBJ databases">
        <authorList>
            <consortium name="DOE Joint Genome Institute"/>
            <person name="Kuo A."/>
            <person name="Kohler A."/>
            <person name="Costa M.D."/>
            <person name="Nagy L.G."/>
            <person name="Floudas D."/>
            <person name="Copeland A."/>
            <person name="Barry K.W."/>
            <person name="Cichocki N."/>
            <person name="Veneault-Fourrey C."/>
            <person name="LaButti K."/>
            <person name="Lindquist E.A."/>
            <person name="Lipzen A."/>
            <person name="Lundell T."/>
            <person name="Morin E."/>
            <person name="Murat C."/>
            <person name="Sun H."/>
            <person name="Tunlid A."/>
            <person name="Henrissat B."/>
            <person name="Grigoriev I.V."/>
            <person name="Hibbett D.S."/>
            <person name="Martin F."/>
            <person name="Nordberg H.P."/>
            <person name="Cantor M.N."/>
            <person name="Hua S.X."/>
        </authorList>
    </citation>
    <scope>NUCLEOTIDE SEQUENCE [LARGE SCALE GENOMIC DNA]</scope>
    <source>
        <strain evidence="3 4">441</strain>
    </source>
</reference>
<dbReference type="InterPro" id="IPR004000">
    <property type="entry name" value="Actin"/>
</dbReference>
<dbReference type="AlphaFoldDB" id="A0A0C9Z8C0"/>
<dbReference type="PANTHER" id="PTHR11937">
    <property type="entry name" value="ACTIN"/>
    <property type="match status" value="1"/>
</dbReference>
<dbReference type="OrthoDB" id="7340501at2759"/>